<dbReference type="GeneTree" id="ENSGT00510000048827"/>
<dbReference type="GO" id="GO:0097546">
    <property type="term" value="C:ciliary base"/>
    <property type="evidence" value="ECO:0007669"/>
    <property type="project" value="TreeGrafter"/>
</dbReference>
<sequence length="170" mass="19268">MSSVTAGWRAVFERGRLVPPHSHTVRLAADTHLSQSHGLQLSLKGEHGVTYQLRVTLFDRNHQHFFGKTWKSTPQRMKANHKILFNEVLYFHTSLRLPSMMAVLELVALSVRPDGTQQALGRGFTILELFPNKPEARATDGDRRLNLHNGSPRSLLHPLLKDSKDRLVAH</sequence>
<dbReference type="AlphaFoldDB" id="A0A667WH09"/>
<evidence type="ECO:0000313" key="1">
    <source>
        <dbReference type="Ensembl" id="ENSMMDP00005000497.1"/>
    </source>
</evidence>
<dbReference type="PANTHER" id="PTHR31043">
    <property type="entry name" value="NEPHROCYSTIN-4"/>
    <property type="match status" value="1"/>
</dbReference>
<keyword evidence="2" id="KW-1185">Reference proteome</keyword>
<dbReference type="GO" id="GO:1904491">
    <property type="term" value="P:protein localization to ciliary transition zone"/>
    <property type="evidence" value="ECO:0007669"/>
    <property type="project" value="TreeGrafter"/>
</dbReference>
<reference evidence="1" key="2">
    <citation type="submission" date="2025-08" db="UniProtKB">
        <authorList>
            <consortium name="Ensembl"/>
        </authorList>
    </citation>
    <scope>IDENTIFICATION</scope>
</reference>
<dbReference type="GO" id="GO:0090090">
    <property type="term" value="P:negative regulation of canonical Wnt signaling pathway"/>
    <property type="evidence" value="ECO:0007669"/>
    <property type="project" value="InterPro"/>
</dbReference>
<dbReference type="Proteomes" id="UP000472263">
    <property type="component" value="Chromosome 7"/>
</dbReference>
<dbReference type="Ensembl" id="ENSMMDT00005000508.1">
    <property type="protein sequence ID" value="ENSMMDP00005000497.1"/>
    <property type="gene ID" value="ENSMMDG00005000283.1"/>
</dbReference>
<dbReference type="PANTHER" id="PTHR31043:SF3">
    <property type="entry name" value="NEPHROCYSTIN-4"/>
    <property type="match status" value="1"/>
</dbReference>
<gene>
    <name evidence="1" type="primary">NPHP4</name>
</gene>
<dbReference type="GO" id="GO:0036064">
    <property type="term" value="C:ciliary basal body"/>
    <property type="evidence" value="ECO:0007669"/>
    <property type="project" value="TreeGrafter"/>
</dbReference>
<evidence type="ECO:0000313" key="2">
    <source>
        <dbReference type="Proteomes" id="UP000472263"/>
    </source>
</evidence>
<protein>
    <submittedName>
        <fullName evidence="1">Nephrocystin 4</fullName>
    </submittedName>
</protein>
<dbReference type="GO" id="GO:0035869">
    <property type="term" value="C:ciliary transition zone"/>
    <property type="evidence" value="ECO:0007669"/>
    <property type="project" value="TreeGrafter"/>
</dbReference>
<accession>A0A667WH09</accession>
<reference evidence="1" key="3">
    <citation type="submission" date="2025-09" db="UniProtKB">
        <authorList>
            <consortium name="Ensembl"/>
        </authorList>
    </citation>
    <scope>IDENTIFICATION</scope>
</reference>
<dbReference type="GO" id="GO:0097730">
    <property type="term" value="C:non-motile cilium"/>
    <property type="evidence" value="ECO:0007669"/>
    <property type="project" value="InterPro"/>
</dbReference>
<reference evidence="1" key="1">
    <citation type="submission" date="2019-06" db="EMBL/GenBank/DDBJ databases">
        <authorList>
            <consortium name="Wellcome Sanger Institute Data Sharing"/>
        </authorList>
    </citation>
    <scope>NUCLEOTIDE SEQUENCE [LARGE SCALE GENOMIC DNA]</scope>
</reference>
<organism evidence="1 2">
    <name type="scientific">Myripristis murdjan</name>
    <name type="common">pinecone soldierfish</name>
    <dbReference type="NCBI Taxonomy" id="586833"/>
    <lineage>
        <taxon>Eukaryota</taxon>
        <taxon>Metazoa</taxon>
        <taxon>Chordata</taxon>
        <taxon>Craniata</taxon>
        <taxon>Vertebrata</taxon>
        <taxon>Euteleostomi</taxon>
        <taxon>Actinopterygii</taxon>
        <taxon>Neopterygii</taxon>
        <taxon>Teleostei</taxon>
        <taxon>Neoteleostei</taxon>
        <taxon>Acanthomorphata</taxon>
        <taxon>Holocentriformes</taxon>
        <taxon>Holocentridae</taxon>
        <taxon>Myripristis</taxon>
    </lineage>
</organism>
<dbReference type="InterPro" id="IPR029775">
    <property type="entry name" value="NPHP4"/>
</dbReference>
<name>A0A667WH09_9TELE</name>
<proteinExistence type="predicted"/>